<keyword evidence="1" id="KW-0812">Transmembrane</keyword>
<sequence>MKSYQFSHKFYQSSLLYHFISIIIGMTISFSSYAKAENMHTTSTLLNNNISKGKGKRVVDAQRITCEARLTENSTSIDSGVSWHIFDSISNKKNTLSTTKKIIGGKVSFDLFPGDYLISASFGHVGVVKKITVSSKEKNQKQVFILNAGGIRLYSIYKPGSPIVDDELTFSIYSNPNHKALLITDKVRSGTLVRLGTNNYQITSHYGKYNAIVSTVVKVEPGKIIDVTIQNRAAKITFKLVSEMGGEAVADTAWSILTASGDTVGESANASPSMVLSEGDYTVIARNKERNYSREFSVLTGKSTIVEVLMRQKRMDKNGQHNT</sequence>
<keyword evidence="1" id="KW-0472">Membrane</keyword>
<protein>
    <submittedName>
        <fullName evidence="2">Uncharacterized protein</fullName>
    </submittedName>
</protein>
<evidence type="ECO:0000256" key="1">
    <source>
        <dbReference type="SAM" id="Phobius"/>
    </source>
</evidence>
<keyword evidence="3" id="KW-1185">Reference proteome</keyword>
<accession>A0ABN4AZE0</accession>
<feature type="transmembrane region" description="Helical" evidence="1">
    <location>
        <begin position="15"/>
        <end position="34"/>
    </location>
</feature>
<dbReference type="EMBL" id="CP004005">
    <property type="protein sequence ID" value="AGH16401.1"/>
    <property type="molecule type" value="Genomic_DNA"/>
</dbReference>
<evidence type="ECO:0000313" key="3">
    <source>
        <dbReference type="Proteomes" id="UP000011820"/>
    </source>
</evidence>
<reference evidence="2 3" key="1">
    <citation type="journal article" date="2013" name="Genome Announc.">
        <title>Complete Genome Sequence of a Chinese Strain of 'Candidatus Liberibacter asiaticus'.</title>
        <authorList>
            <person name="Lin H."/>
            <person name="Han C.S."/>
            <person name="Liu B."/>
            <person name="Lou B."/>
            <person name="Bai X."/>
            <person name="Deng C."/>
            <person name="Civerolo E.L."/>
            <person name="Gupta G."/>
        </authorList>
    </citation>
    <scope>NUCLEOTIDE SEQUENCE [LARGE SCALE GENOMIC DNA]</scope>
    <source>
        <strain evidence="3">gxpsy</strain>
    </source>
</reference>
<gene>
    <name evidence="2" type="ORF">WSI_00130</name>
</gene>
<organism evidence="2 3">
    <name type="scientific">Candidatus Liberibacter asiaticus str. gxpsy</name>
    <dbReference type="NCBI Taxonomy" id="1174529"/>
    <lineage>
        <taxon>Bacteria</taxon>
        <taxon>Pseudomonadati</taxon>
        <taxon>Pseudomonadota</taxon>
        <taxon>Alphaproteobacteria</taxon>
        <taxon>Hyphomicrobiales</taxon>
        <taxon>Rhizobiaceae</taxon>
        <taxon>Liberibacter</taxon>
    </lineage>
</organism>
<dbReference type="Proteomes" id="UP000011820">
    <property type="component" value="Chromosome"/>
</dbReference>
<keyword evidence="1" id="KW-1133">Transmembrane helix</keyword>
<name>A0ABN4AZE0_LIBAS</name>
<evidence type="ECO:0000313" key="2">
    <source>
        <dbReference type="EMBL" id="AGH16401.1"/>
    </source>
</evidence>
<proteinExistence type="predicted"/>